<dbReference type="OrthoDB" id="10558456at2759"/>
<dbReference type="Proteomes" id="UP000499080">
    <property type="component" value="Unassembled WGS sequence"/>
</dbReference>
<evidence type="ECO:0000313" key="1">
    <source>
        <dbReference type="EMBL" id="GBM18451.1"/>
    </source>
</evidence>
<sequence length="137" mass="15463">MEGQVSKQLINPARRRGKRTRILDGTVGRQQDLIASSHVYLMRFFTGTKDFPDGAWLCSASVNRSPTKESGKMRSETSLSAVCPPAPLAANGFRWRPRQWNRQETLGRPSQLTSHLWFFLQGCMDSMAVAMILMCSR</sequence>
<keyword evidence="2" id="KW-1185">Reference proteome</keyword>
<accession>A0A4Y2DNU1</accession>
<protein>
    <submittedName>
        <fullName evidence="1">Uncharacterized protein</fullName>
    </submittedName>
</protein>
<evidence type="ECO:0000313" key="2">
    <source>
        <dbReference type="Proteomes" id="UP000499080"/>
    </source>
</evidence>
<dbReference type="EMBL" id="BGPR01090205">
    <property type="protein sequence ID" value="GBM18451.1"/>
    <property type="molecule type" value="Genomic_DNA"/>
</dbReference>
<dbReference type="AlphaFoldDB" id="A0A4Y2DNU1"/>
<organism evidence="1 2">
    <name type="scientific">Araneus ventricosus</name>
    <name type="common">Orbweaver spider</name>
    <name type="synonym">Epeira ventricosa</name>
    <dbReference type="NCBI Taxonomy" id="182803"/>
    <lineage>
        <taxon>Eukaryota</taxon>
        <taxon>Metazoa</taxon>
        <taxon>Ecdysozoa</taxon>
        <taxon>Arthropoda</taxon>
        <taxon>Chelicerata</taxon>
        <taxon>Arachnida</taxon>
        <taxon>Araneae</taxon>
        <taxon>Araneomorphae</taxon>
        <taxon>Entelegynae</taxon>
        <taxon>Araneoidea</taxon>
        <taxon>Araneidae</taxon>
        <taxon>Araneus</taxon>
    </lineage>
</organism>
<proteinExistence type="predicted"/>
<name>A0A4Y2DNU1_ARAVE</name>
<reference evidence="1 2" key="1">
    <citation type="journal article" date="2019" name="Sci. Rep.">
        <title>Orb-weaving spider Araneus ventricosus genome elucidates the spidroin gene catalogue.</title>
        <authorList>
            <person name="Kono N."/>
            <person name="Nakamura H."/>
            <person name="Ohtoshi R."/>
            <person name="Moran D.A.P."/>
            <person name="Shinohara A."/>
            <person name="Yoshida Y."/>
            <person name="Fujiwara M."/>
            <person name="Mori M."/>
            <person name="Tomita M."/>
            <person name="Arakawa K."/>
        </authorList>
    </citation>
    <scope>NUCLEOTIDE SEQUENCE [LARGE SCALE GENOMIC DNA]</scope>
</reference>
<gene>
    <name evidence="1" type="ORF">AVEN_233063_1</name>
</gene>
<comment type="caution">
    <text evidence="1">The sequence shown here is derived from an EMBL/GenBank/DDBJ whole genome shotgun (WGS) entry which is preliminary data.</text>
</comment>